<evidence type="ECO:0000313" key="3">
    <source>
        <dbReference type="Proteomes" id="UP000239650"/>
    </source>
</evidence>
<gene>
    <name evidence="1" type="ORF">LAS9267_01711</name>
    <name evidence="2" type="ORF">QBD03_06015</name>
</gene>
<dbReference type="Proteomes" id="UP001179858">
    <property type="component" value="Chromosome"/>
</dbReference>
<dbReference type="RefSeq" id="WP_035145844.1">
    <property type="nucleotide sequence ID" value="NZ_BJLN01000001.1"/>
</dbReference>
<name>A0A2H1M4T3_LATSK</name>
<dbReference type="InterPro" id="IPR014975">
    <property type="entry name" value="DUF1836"/>
</dbReference>
<dbReference type="EMBL" id="OKRC01000009">
    <property type="protein sequence ID" value="SPE22687.1"/>
    <property type="molecule type" value="Genomic_DNA"/>
</dbReference>
<evidence type="ECO:0000313" key="2">
    <source>
        <dbReference type="EMBL" id="WGI18313.1"/>
    </source>
</evidence>
<dbReference type="AlphaFoldDB" id="A0A2H1M4T3"/>
<reference evidence="1 3" key="1">
    <citation type="submission" date="2018-02" db="EMBL/GenBank/DDBJ databases">
        <authorList>
            <person name="Rodrigo-Torres L."/>
            <person name="Arahal R. D."/>
            <person name="Lucena T."/>
        </authorList>
    </citation>
    <scope>NUCLEOTIDE SEQUENCE [LARGE SCALE GENOMIC DNA]</scope>
    <source>
        <strain evidence="1 3">CECT 9267</strain>
    </source>
</reference>
<accession>A0A2H1M4T3</accession>
<proteinExistence type="predicted"/>
<dbReference type="EMBL" id="CP122959">
    <property type="protein sequence ID" value="WGI18313.1"/>
    <property type="molecule type" value="Genomic_DNA"/>
</dbReference>
<dbReference type="Proteomes" id="UP000239650">
    <property type="component" value="Unassembled WGS sequence"/>
</dbReference>
<dbReference type="PANTHER" id="PTHR40056:SF1">
    <property type="entry name" value="DUF1836 DOMAIN-CONTAINING PROTEIN"/>
    <property type="match status" value="1"/>
</dbReference>
<protein>
    <submittedName>
        <fullName evidence="2">DUF1836 domain-containing protein</fullName>
    </submittedName>
</protein>
<dbReference type="Pfam" id="PF08876">
    <property type="entry name" value="DUF1836"/>
    <property type="match status" value="1"/>
</dbReference>
<organism evidence="1 3">
    <name type="scientific">Latilactobacillus sakei</name>
    <name type="common">Lactobacillus sakei</name>
    <dbReference type="NCBI Taxonomy" id="1599"/>
    <lineage>
        <taxon>Bacteria</taxon>
        <taxon>Bacillati</taxon>
        <taxon>Bacillota</taxon>
        <taxon>Bacilli</taxon>
        <taxon>Lactobacillales</taxon>
        <taxon>Lactobacillaceae</taxon>
        <taxon>Latilactobacillus</taxon>
    </lineage>
</organism>
<reference evidence="2" key="2">
    <citation type="submission" date="2023-04" db="EMBL/GenBank/DDBJ databases">
        <title>Novel strain of Lactilactobacillus sakei and use thereof.</title>
        <authorList>
            <person name="Kim S.Y."/>
        </authorList>
    </citation>
    <scope>NUCLEOTIDE SEQUENCE</scope>
    <source>
        <strain evidence="2">HUP1</strain>
    </source>
</reference>
<evidence type="ECO:0000313" key="1">
    <source>
        <dbReference type="EMBL" id="SPE22687.1"/>
    </source>
</evidence>
<dbReference type="PANTHER" id="PTHR40056">
    <property type="entry name" value="HYPOTHETICAL CYTOSOLIC PROTEIN"/>
    <property type="match status" value="1"/>
</dbReference>
<sequence>MNNELLKRDLNQLQLLQLPRWTDLPGLNLYMDQVVSYINQYLEVLDLDEITAAMINNYVKKGLVVAPDKKRYAKQQISQVLIIALLKTNFSIEEIGRLLSVETATDRNEKQLYDYFILTFLDAIHQLDEEYSPFEQGTKPANGLVTETQKTLLKLACQSVVYKIAIRITVKKDQTKTLKSADKK</sequence>